<dbReference type="GeneID" id="5000971"/>
<evidence type="ECO:0008006" key="3">
    <source>
        <dbReference type="Google" id="ProtNLM"/>
    </source>
</evidence>
<dbReference type="OrthoDB" id="498333at2759"/>
<dbReference type="AlphaFoldDB" id="A4RU92"/>
<dbReference type="Pfam" id="PF13759">
    <property type="entry name" value="2OG-FeII_Oxy_5"/>
    <property type="match status" value="1"/>
</dbReference>
<dbReference type="OMA" id="NVGGWHS"/>
<organism evidence="1 2">
    <name type="scientific">Ostreococcus lucimarinus (strain CCE9901)</name>
    <dbReference type="NCBI Taxonomy" id="436017"/>
    <lineage>
        <taxon>Eukaryota</taxon>
        <taxon>Viridiplantae</taxon>
        <taxon>Chlorophyta</taxon>
        <taxon>Mamiellophyceae</taxon>
        <taxon>Mamiellales</taxon>
        <taxon>Bathycoccaceae</taxon>
        <taxon>Ostreococcus</taxon>
    </lineage>
</organism>
<evidence type="ECO:0000313" key="2">
    <source>
        <dbReference type="Proteomes" id="UP000001568"/>
    </source>
</evidence>
<dbReference type="RefSeq" id="XP_001416632.1">
    <property type="nucleotide sequence ID" value="XM_001416595.1"/>
</dbReference>
<dbReference type="Proteomes" id="UP000001568">
    <property type="component" value="Chromosome 3"/>
</dbReference>
<protein>
    <recommendedName>
        <fullName evidence="3">Fe2OG dioxygenase domain-containing protein</fullName>
    </recommendedName>
</protein>
<evidence type="ECO:0000313" key="1">
    <source>
        <dbReference type="EMBL" id="ABO94925.1"/>
    </source>
</evidence>
<dbReference type="Gramene" id="ABO94925">
    <property type="protein sequence ID" value="ABO94925"/>
    <property type="gene ID" value="OSTLU_30539"/>
</dbReference>
<dbReference type="KEGG" id="olu:OSTLU_30539"/>
<keyword evidence="2" id="KW-1185">Reference proteome</keyword>
<accession>A4RU92</accession>
<dbReference type="eggNOG" id="ENOG502SC8P">
    <property type="taxonomic scope" value="Eukaryota"/>
</dbReference>
<name>A4RU92_OSTLU</name>
<dbReference type="EMBL" id="CP000583">
    <property type="protein sequence ID" value="ABO94925.1"/>
    <property type="molecule type" value="Genomic_DNA"/>
</dbReference>
<dbReference type="HOGENOM" id="CLU_988109_0_0_1"/>
<dbReference type="Gene3D" id="2.60.120.620">
    <property type="entry name" value="q2cbj1_9rhob like domain"/>
    <property type="match status" value="1"/>
</dbReference>
<dbReference type="InterPro" id="IPR012668">
    <property type="entry name" value="CHP02466"/>
</dbReference>
<gene>
    <name evidence="1" type="ORF">OSTLU_30539</name>
</gene>
<proteinExistence type="predicted"/>
<reference evidence="1 2" key="1">
    <citation type="journal article" date="2007" name="Proc. Natl. Acad. Sci. U.S.A.">
        <title>The tiny eukaryote Ostreococcus provides genomic insights into the paradox of plankton speciation.</title>
        <authorList>
            <person name="Palenik B."/>
            <person name="Grimwood J."/>
            <person name="Aerts A."/>
            <person name="Rouze P."/>
            <person name="Salamov A."/>
            <person name="Putnam N."/>
            <person name="Dupont C."/>
            <person name="Jorgensen R."/>
            <person name="Derelle E."/>
            <person name="Rombauts S."/>
            <person name="Zhou K."/>
            <person name="Otillar R."/>
            <person name="Merchant S.S."/>
            <person name="Podell S."/>
            <person name="Gaasterland T."/>
            <person name="Napoli C."/>
            <person name="Gendler K."/>
            <person name="Manuell A."/>
            <person name="Tai V."/>
            <person name="Vallon O."/>
            <person name="Piganeau G."/>
            <person name="Jancek S."/>
            <person name="Heijde M."/>
            <person name="Jabbari K."/>
            <person name="Bowler C."/>
            <person name="Lohr M."/>
            <person name="Robbens S."/>
            <person name="Werner G."/>
            <person name="Dubchak I."/>
            <person name="Pazour G.J."/>
            <person name="Ren Q."/>
            <person name="Paulsen I."/>
            <person name="Delwiche C."/>
            <person name="Schmutz J."/>
            <person name="Rokhsar D."/>
            <person name="Van de Peer Y."/>
            <person name="Moreau H."/>
            <person name="Grigoriev I.V."/>
        </authorList>
    </citation>
    <scope>NUCLEOTIDE SEQUENCE [LARGE SCALE GENOMIC DNA]</scope>
    <source>
        <strain evidence="1 2">CCE9901</strain>
    </source>
</reference>
<sequence length="259" mass="28182">MSRRAPACARELFGAYADGPRRATPDRVDAVAPNGERRAFGPFERWDADELGKTLCVYVYDGIDGVDDDALVALAMRESRDAESMRVSNIGGFHSQPDVFERERRETRALAALAERACARAWEENDAKTTFVKSMMGRGDPAKVSTSWINVCERAGDGHGLHNHANAVWSGVYYASAGDRGDDDDDVDEPGDLLLRVSAGGVDPMADTSTGYCTYTCIKPKRRRLVVFPSWVLHGVLASPGGAPRVSFAFNTGETGVKF</sequence>